<reference evidence="1 2" key="1">
    <citation type="submission" date="2016-07" db="EMBL/GenBank/DDBJ databases">
        <title>Pervasive Adenine N6-methylation of Active Genes in Fungi.</title>
        <authorList>
            <consortium name="DOE Joint Genome Institute"/>
            <person name="Mondo S.J."/>
            <person name="Dannebaum R.O."/>
            <person name="Kuo R.C."/>
            <person name="Labutti K."/>
            <person name="Haridas S."/>
            <person name="Kuo A."/>
            <person name="Salamov A."/>
            <person name="Ahrendt S.R."/>
            <person name="Lipzen A."/>
            <person name="Sullivan W."/>
            <person name="Andreopoulos W.B."/>
            <person name="Clum A."/>
            <person name="Lindquist E."/>
            <person name="Daum C."/>
            <person name="Ramamoorthy G.K."/>
            <person name="Gryganskyi A."/>
            <person name="Culley D."/>
            <person name="Magnuson J.K."/>
            <person name="James T.Y."/>
            <person name="O'Malley M.A."/>
            <person name="Stajich J.E."/>
            <person name="Spatafora J.W."/>
            <person name="Visel A."/>
            <person name="Grigoriev I.V."/>
        </authorList>
    </citation>
    <scope>NUCLEOTIDE SEQUENCE [LARGE SCALE GENOMIC DNA]</scope>
    <source>
        <strain evidence="1 2">NRRL 3116</strain>
    </source>
</reference>
<dbReference type="Gene3D" id="3.80.10.10">
    <property type="entry name" value="Ribonuclease Inhibitor"/>
    <property type="match status" value="1"/>
</dbReference>
<name>A0A1Y2GDN4_9FUNG</name>
<dbReference type="SUPFAM" id="SSF52047">
    <property type="entry name" value="RNI-like"/>
    <property type="match status" value="1"/>
</dbReference>
<keyword evidence="2" id="KW-1185">Reference proteome</keyword>
<dbReference type="InterPro" id="IPR032675">
    <property type="entry name" value="LRR_dom_sf"/>
</dbReference>
<proteinExistence type="predicted"/>
<dbReference type="GeneID" id="33567084"/>
<dbReference type="Proteomes" id="UP000193648">
    <property type="component" value="Unassembled WGS sequence"/>
</dbReference>
<dbReference type="RefSeq" id="XP_021878204.1">
    <property type="nucleotide sequence ID" value="XM_022025240.1"/>
</dbReference>
<evidence type="ECO:0000313" key="2">
    <source>
        <dbReference type="Proteomes" id="UP000193648"/>
    </source>
</evidence>
<gene>
    <name evidence="1" type="ORF">BCR41DRAFT_359720</name>
</gene>
<organism evidence="1 2">
    <name type="scientific">Lobosporangium transversale</name>
    <dbReference type="NCBI Taxonomy" id="64571"/>
    <lineage>
        <taxon>Eukaryota</taxon>
        <taxon>Fungi</taxon>
        <taxon>Fungi incertae sedis</taxon>
        <taxon>Mucoromycota</taxon>
        <taxon>Mortierellomycotina</taxon>
        <taxon>Mortierellomycetes</taxon>
        <taxon>Mortierellales</taxon>
        <taxon>Mortierellaceae</taxon>
        <taxon>Lobosporangium</taxon>
    </lineage>
</organism>
<dbReference type="OrthoDB" id="2373237at2759"/>
<dbReference type="InParanoid" id="A0A1Y2GDN4"/>
<accession>A0A1Y2GDN4</accession>
<sequence length="611" mass="69954">MESIPSSFDHVFSIPELATHVGQYLRPFELRTLSLLSRTLFNTFRPSLRLSISSLTFTSSSGEINNIRSTSIFCPQDISSLAPRTRALKLDLHHEDDCPKQTALLDTVFRHWGSTEQRRHLSSLHIEYWGNESSVLHKVIVNIPMIQDLSVTFMAAMEVNVLPNTLIDLSKTMGPLALKTLILESRIQNRSKYIGWSAFTRMLQACPDLQELNFKNIPFAAVDMRGDIENDDVIDEDNSENADIHNIKNMDLKPQFMTVTRSFPSMNSLKFWSCTITMKQIVSMDKLFPRLQKLEVRSNTEAWTEALTKHAAIRSTTTPSTSTNFNIKQAIFQELKSLTIWIEHQSGRIRLMDLVQGRPYLTSLRTDLLPTLRNGLLEFAEYCSSLNNPSPGSTTETTDTSSPYPVANAATNVRHKFKRLAIQTYASPPMSTEALERFYGASCFQELEYIFIQARPLTMNLFPFARTLKSLELGGHHAPMNDIECTTLNEILQRLPALENLRIERYLENYSLFSGLGFNDGPFLHELKVYIYHKAGNAVIPQNEKMEVFDLDLLERQVLERFRLLERLKLGVHRSLSLPEPDVLKQWRGTLWEKRGCKIPQIDFVVRYDAI</sequence>
<dbReference type="AlphaFoldDB" id="A0A1Y2GDN4"/>
<dbReference type="EMBL" id="MCFF01000039">
    <property type="protein sequence ID" value="ORZ07970.1"/>
    <property type="molecule type" value="Genomic_DNA"/>
</dbReference>
<protein>
    <submittedName>
        <fullName evidence="1">Uncharacterized protein</fullName>
    </submittedName>
</protein>
<evidence type="ECO:0000313" key="1">
    <source>
        <dbReference type="EMBL" id="ORZ07970.1"/>
    </source>
</evidence>
<comment type="caution">
    <text evidence="1">The sequence shown here is derived from an EMBL/GenBank/DDBJ whole genome shotgun (WGS) entry which is preliminary data.</text>
</comment>